<comment type="subcellular location">
    <subcellularLocation>
        <location evidence="1">Membrane</location>
        <topology evidence="1">Multi-pass membrane protein</topology>
    </subcellularLocation>
</comment>
<keyword evidence="4 6" id="KW-1133">Transmembrane helix</keyword>
<evidence type="ECO:0000256" key="5">
    <source>
        <dbReference type="ARBA" id="ARBA00023136"/>
    </source>
</evidence>
<dbReference type="GO" id="GO:0033617">
    <property type="term" value="P:mitochondrial respiratory chain complex IV assembly"/>
    <property type="evidence" value="ECO:0007669"/>
    <property type="project" value="TreeGrafter"/>
</dbReference>
<comment type="caution">
    <text evidence="7">The sequence shown here is derived from an EMBL/GenBank/DDBJ whole genome shotgun (WGS) entry which is preliminary data.</text>
</comment>
<protein>
    <submittedName>
        <fullName evidence="7">Mitochondrial export translocase Oxa2</fullName>
    </submittedName>
</protein>
<dbReference type="InterPro" id="IPR001708">
    <property type="entry name" value="YidC/ALB3/OXA1/COX18"/>
</dbReference>
<evidence type="ECO:0000256" key="4">
    <source>
        <dbReference type="ARBA" id="ARBA00022989"/>
    </source>
</evidence>
<name>A0A9P9EXR0_9HYPO</name>
<dbReference type="GO" id="GO:0005743">
    <property type="term" value="C:mitochondrial inner membrane"/>
    <property type="evidence" value="ECO:0007669"/>
    <property type="project" value="TreeGrafter"/>
</dbReference>
<dbReference type="AlphaFoldDB" id="A0A9P9EXR0"/>
<comment type="similarity">
    <text evidence="2">Belongs to the OXA1/ALB3/YidC family.</text>
</comment>
<proteinExistence type="inferred from homology"/>
<dbReference type="GO" id="GO:0032977">
    <property type="term" value="F:membrane insertase activity"/>
    <property type="evidence" value="ECO:0007669"/>
    <property type="project" value="InterPro"/>
</dbReference>
<dbReference type="EMBL" id="JAGMUV010000008">
    <property type="protein sequence ID" value="KAH7146465.1"/>
    <property type="molecule type" value="Genomic_DNA"/>
</dbReference>
<keyword evidence="5 6" id="KW-0472">Membrane</keyword>
<dbReference type="PANTHER" id="PTHR12428">
    <property type="entry name" value="OXA1"/>
    <property type="match status" value="1"/>
</dbReference>
<reference evidence="7" key="1">
    <citation type="journal article" date="2021" name="Nat. Commun.">
        <title>Genetic determinants of endophytism in the Arabidopsis root mycobiome.</title>
        <authorList>
            <person name="Mesny F."/>
            <person name="Miyauchi S."/>
            <person name="Thiergart T."/>
            <person name="Pickel B."/>
            <person name="Atanasova L."/>
            <person name="Karlsson M."/>
            <person name="Huettel B."/>
            <person name="Barry K.W."/>
            <person name="Haridas S."/>
            <person name="Chen C."/>
            <person name="Bauer D."/>
            <person name="Andreopoulos W."/>
            <person name="Pangilinan J."/>
            <person name="LaButti K."/>
            <person name="Riley R."/>
            <person name="Lipzen A."/>
            <person name="Clum A."/>
            <person name="Drula E."/>
            <person name="Henrissat B."/>
            <person name="Kohler A."/>
            <person name="Grigoriev I.V."/>
            <person name="Martin F.M."/>
            <person name="Hacquard S."/>
        </authorList>
    </citation>
    <scope>NUCLEOTIDE SEQUENCE</scope>
    <source>
        <strain evidence="7">MPI-CAGE-AT-0147</strain>
    </source>
</reference>
<feature type="transmembrane region" description="Helical" evidence="6">
    <location>
        <begin position="75"/>
        <end position="94"/>
    </location>
</feature>
<keyword evidence="3 6" id="KW-0812">Transmembrane</keyword>
<gene>
    <name evidence="7" type="ORF">EDB81DRAFT_493739</name>
</gene>
<dbReference type="GO" id="GO:0032979">
    <property type="term" value="P:protein insertion into mitochondrial inner membrane from matrix"/>
    <property type="evidence" value="ECO:0007669"/>
    <property type="project" value="TreeGrafter"/>
</dbReference>
<dbReference type="PANTHER" id="PTHR12428:SF65">
    <property type="entry name" value="CYTOCHROME C OXIDASE ASSEMBLY PROTEIN COX18, MITOCHONDRIAL"/>
    <property type="match status" value="1"/>
</dbReference>
<evidence type="ECO:0000256" key="2">
    <source>
        <dbReference type="ARBA" id="ARBA00009877"/>
    </source>
</evidence>
<sequence length="352" mass="38808">MSLFRQTTQTLTPHARLSLTSIGPRAARPPGASFAGPSKSCVTSRRGLHIGALAGEAIQSTASALSWVHASGVPWYLTIPLLAVGVNITFRFPLQLYVAKLRERRAETDPLIVAWARRHSGMIPKEQKDVPERVVRLRVAGAIERSRRRIYKNWGVQRWKSMAPLLSIFPFITISEALRQKCGAPLGWISQSVGLGSQQSAGSSLGSASSMFDPSLIDGGYLWFMDLTSADPFYGLPIICSGILVWNTWAKMSKDHIAALLSLDSNKSQVVTLTRLQKLLGRVMLLVPILPLLFADLPSAIFLYWASSFGLSSINEAILNRMVTKKSSKFTETRRRRHSLPFLGNPIKAAEK</sequence>
<evidence type="ECO:0000256" key="1">
    <source>
        <dbReference type="ARBA" id="ARBA00004141"/>
    </source>
</evidence>
<evidence type="ECO:0000256" key="6">
    <source>
        <dbReference type="SAM" id="Phobius"/>
    </source>
</evidence>
<dbReference type="Proteomes" id="UP000738349">
    <property type="component" value="Unassembled WGS sequence"/>
</dbReference>
<evidence type="ECO:0000313" key="7">
    <source>
        <dbReference type="EMBL" id="KAH7146465.1"/>
    </source>
</evidence>
<evidence type="ECO:0000256" key="3">
    <source>
        <dbReference type="ARBA" id="ARBA00022692"/>
    </source>
</evidence>
<accession>A0A9P9EXR0</accession>
<evidence type="ECO:0000313" key="8">
    <source>
        <dbReference type="Proteomes" id="UP000738349"/>
    </source>
</evidence>
<organism evidence="7 8">
    <name type="scientific">Dactylonectria macrodidyma</name>
    <dbReference type="NCBI Taxonomy" id="307937"/>
    <lineage>
        <taxon>Eukaryota</taxon>
        <taxon>Fungi</taxon>
        <taxon>Dikarya</taxon>
        <taxon>Ascomycota</taxon>
        <taxon>Pezizomycotina</taxon>
        <taxon>Sordariomycetes</taxon>
        <taxon>Hypocreomycetidae</taxon>
        <taxon>Hypocreales</taxon>
        <taxon>Nectriaceae</taxon>
        <taxon>Dactylonectria</taxon>
    </lineage>
</organism>
<feature type="transmembrane region" description="Helical" evidence="6">
    <location>
        <begin position="279"/>
        <end position="295"/>
    </location>
</feature>
<keyword evidence="8" id="KW-1185">Reference proteome</keyword>
<dbReference type="OrthoDB" id="2148490at2759"/>